<gene>
    <name evidence="4" type="primary">pleD_7</name>
    <name evidence="4" type="ORF">Thiowin_01797</name>
</gene>
<evidence type="ECO:0000256" key="1">
    <source>
        <dbReference type="ARBA" id="ARBA00022553"/>
    </source>
</evidence>
<dbReference type="InterPro" id="IPR011006">
    <property type="entry name" value="CheY-like_superfamily"/>
</dbReference>
<evidence type="ECO:0000259" key="3">
    <source>
        <dbReference type="PROSITE" id="PS50110"/>
    </source>
</evidence>
<dbReference type="Pfam" id="PF00072">
    <property type="entry name" value="Response_reg"/>
    <property type="match status" value="1"/>
</dbReference>
<reference evidence="4 5" key="1">
    <citation type="journal article" date="2023" name="Microorganisms">
        <title>Thiorhodovibrio frisius and Trv. litoralis spp. nov., Two Novel Members from a Clade of Fastidious Purple Sulfur Bacteria That Exhibit Unique Red-Shifted Light-Harvesting Capabilities.</title>
        <authorList>
            <person name="Methner A."/>
            <person name="Kuzyk S.B."/>
            <person name="Petersen J."/>
            <person name="Bauer S."/>
            <person name="Brinkmann H."/>
            <person name="Sichau K."/>
            <person name="Wanner G."/>
            <person name="Wolf J."/>
            <person name="Neumann-Schaal M."/>
            <person name="Henke P."/>
            <person name="Tank M."/>
            <person name="Sproer C."/>
            <person name="Bunk B."/>
            <person name="Overmann J."/>
        </authorList>
    </citation>
    <scope>NUCLEOTIDE SEQUENCE [LARGE SCALE GENOMIC DNA]</scope>
    <source>
        <strain evidence="4 5">DSM 6702</strain>
    </source>
</reference>
<evidence type="ECO:0000313" key="4">
    <source>
        <dbReference type="EMBL" id="WPL16823.1"/>
    </source>
</evidence>
<dbReference type="EMBL" id="CP121472">
    <property type="protein sequence ID" value="WPL16823.1"/>
    <property type="molecule type" value="Genomic_DNA"/>
</dbReference>
<dbReference type="SUPFAM" id="SSF52172">
    <property type="entry name" value="CheY-like"/>
    <property type="match status" value="1"/>
</dbReference>
<sequence>MDPKPSILIVDDEPANIDLLRAQLGAGYRIRAATSGARALAAARKAPPPDLLLLDAMMPELDGFGLCEQLRADPTTAALPVIFISGSAAPADRARAAALGARDYLTKPVATETLLAAVQAALAPI</sequence>
<dbReference type="Proteomes" id="UP001432180">
    <property type="component" value="Chromosome"/>
</dbReference>
<dbReference type="Gene3D" id="3.40.50.2300">
    <property type="match status" value="1"/>
</dbReference>
<name>A0ABZ0S770_9GAMM</name>
<dbReference type="InterPro" id="IPR001789">
    <property type="entry name" value="Sig_transdc_resp-reg_receiver"/>
</dbReference>
<dbReference type="PANTHER" id="PTHR44591">
    <property type="entry name" value="STRESS RESPONSE REGULATOR PROTEIN 1"/>
    <property type="match status" value="1"/>
</dbReference>
<feature type="modified residue" description="4-aspartylphosphate" evidence="2">
    <location>
        <position position="55"/>
    </location>
</feature>
<accession>A0ABZ0S770</accession>
<dbReference type="InterPro" id="IPR050595">
    <property type="entry name" value="Bact_response_regulator"/>
</dbReference>
<protein>
    <submittedName>
        <fullName evidence="4">Stalked cell differentiation-controlling protein</fullName>
    </submittedName>
</protein>
<evidence type="ECO:0000313" key="5">
    <source>
        <dbReference type="Proteomes" id="UP001432180"/>
    </source>
</evidence>
<dbReference type="SMART" id="SM00448">
    <property type="entry name" value="REC"/>
    <property type="match status" value="1"/>
</dbReference>
<dbReference type="RefSeq" id="WP_328987356.1">
    <property type="nucleotide sequence ID" value="NZ_CP121472.1"/>
</dbReference>
<proteinExistence type="predicted"/>
<evidence type="ECO:0000256" key="2">
    <source>
        <dbReference type="PROSITE-ProRule" id="PRU00169"/>
    </source>
</evidence>
<keyword evidence="1 2" id="KW-0597">Phosphoprotein</keyword>
<feature type="domain" description="Response regulatory" evidence="3">
    <location>
        <begin position="6"/>
        <end position="122"/>
    </location>
</feature>
<dbReference type="PANTHER" id="PTHR44591:SF3">
    <property type="entry name" value="RESPONSE REGULATORY DOMAIN-CONTAINING PROTEIN"/>
    <property type="match status" value="1"/>
</dbReference>
<keyword evidence="5" id="KW-1185">Reference proteome</keyword>
<organism evidence="4 5">
    <name type="scientific">Thiorhodovibrio winogradskyi</name>
    <dbReference type="NCBI Taxonomy" id="77007"/>
    <lineage>
        <taxon>Bacteria</taxon>
        <taxon>Pseudomonadati</taxon>
        <taxon>Pseudomonadota</taxon>
        <taxon>Gammaproteobacteria</taxon>
        <taxon>Chromatiales</taxon>
        <taxon>Chromatiaceae</taxon>
        <taxon>Thiorhodovibrio</taxon>
    </lineage>
</organism>
<dbReference type="PROSITE" id="PS50110">
    <property type="entry name" value="RESPONSE_REGULATORY"/>
    <property type="match status" value="1"/>
</dbReference>